<dbReference type="SUPFAM" id="SSF56784">
    <property type="entry name" value="HAD-like"/>
    <property type="match status" value="1"/>
</dbReference>
<gene>
    <name evidence="1" type="ORF">HPO_03669</name>
</gene>
<dbReference type="Gene3D" id="1.10.150.240">
    <property type="entry name" value="Putative phosphatase, domain 2"/>
    <property type="match status" value="1"/>
</dbReference>
<reference evidence="1 2" key="1">
    <citation type="journal article" date="2014" name="Antonie Van Leeuwenhoek">
        <title>Hyphomonas beringensis sp. nov. and Hyphomonas chukchiensis sp. nov., isolated from surface seawater of the Bering Sea and Chukchi Sea.</title>
        <authorList>
            <person name="Li C."/>
            <person name="Lai Q."/>
            <person name="Li G."/>
            <person name="Dong C."/>
            <person name="Wang J."/>
            <person name="Liao Y."/>
            <person name="Shao Z."/>
        </authorList>
    </citation>
    <scope>NUCLEOTIDE SEQUENCE [LARGE SCALE GENOMIC DNA]</scope>
    <source>
        <strain evidence="1 2">PS728</strain>
    </source>
</reference>
<name>A0A062VP01_9PROT</name>
<dbReference type="GO" id="GO:0006281">
    <property type="term" value="P:DNA repair"/>
    <property type="evidence" value="ECO:0007669"/>
    <property type="project" value="TreeGrafter"/>
</dbReference>
<keyword evidence="1" id="KW-0378">Hydrolase</keyword>
<dbReference type="InterPro" id="IPR023198">
    <property type="entry name" value="PGP-like_dom2"/>
</dbReference>
<dbReference type="PANTHER" id="PTHR43434:SF13">
    <property type="entry name" value="PHOSPHOGLYCOLATE PHOSPHATASE"/>
    <property type="match status" value="1"/>
</dbReference>
<dbReference type="SFLD" id="SFLDG01129">
    <property type="entry name" value="C1.5:_HAD__Beta-PGM__Phosphata"/>
    <property type="match status" value="1"/>
</dbReference>
<dbReference type="InterPro" id="IPR050155">
    <property type="entry name" value="HAD-like_hydrolase_sf"/>
</dbReference>
<evidence type="ECO:0000313" key="1">
    <source>
        <dbReference type="EMBL" id="KCZ99959.1"/>
    </source>
</evidence>
<protein>
    <submittedName>
        <fullName evidence="1">HAD family hydrolase</fullName>
    </submittedName>
</protein>
<dbReference type="PATRIC" id="fig|1280954.3.peg.747"/>
<keyword evidence="2" id="KW-1185">Reference proteome</keyword>
<comment type="caution">
    <text evidence="1">The sequence shown here is derived from an EMBL/GenBank/DDBJ whole genome shotgun (WGS) entry which is preliminary data.</text>
</comment>
<dbReference type="AlphaFoldDB" id="A0A062VP01"/>
<dbReference type="OrthoDB" id="9793014at2"/>
<dbReference type="Proteomes" id="UP000027100">
    <property type="component" value="Unassembled WGS sequence"/>
</dbReference>
<dbReference type="eggNOG" id="COG0546">
    <property type="taxonomic scope" value="Bacteria"/>
</dbReference>
<sequence length="210" mass="23036">MATKPDLIIFDFDGTLADSVGFFRELLPELSQKFRFRLPSFEEQEAMRGHPPREVMQSLGIPGWKLPLIAVHARKRAKAAETFPLFEGTRDLLDTLMARGIPVAVVSSNSEAVVRRALGPEISSRISAWSCGAGMFGKAKHFRDVMKRLKADPARTLAVGDEIRDIDAAREVGIRCVAVSWGFAPREALTAARPDHAFGCGEDLKAFLAG</sequence>
<organism evidence="1 2">
    <name type="scientific">Hyphomonas polymorpha PS728</name>
    <dbReference type="NCBI Taxonomy" id="1280954"/>
    <lineage>
        <taxon>Bacteria</taxon>
        <taxon>Pseudomonadati</taxon>
        <taxon>Pseudomonadota</taxon>
        <taxon>Alphaproteobacteria</taxon>
        <taxon>Hyphomonadales</taxon>
        <taxon>Hyphomonadaceae</taxon>
        <taxon>Hyphomonas</taxon>
    </lineage>
</organism>
<dbReference type="Pfam" id="PF13419">
    <property type="entry name" value="HAD_2"/>
    <property type="match status" value="1"/>
</dbReference>
<dbReference type="EMBL" id="ARYM01000003">
    <property type="protein sequence ID" value="KCZ99959.1"/>
    <property type="molecule type" value="Genomic_DNA"/>
</dbReference>
<dbReference type="GO" id="GO:0008967">
    <property type="term" value="F:phosphoglycolate phosphatase activity"/>
    <property type="evidence" value="ECO:0007669"/>
    <property type="project" value="TreeGrafter"/>
</dbReference>
<dbReference type="SFLD" id="SFLDS00003">
    <property type="entry name" value="Haloacid_Dehalogenase"/>
    <property type="match status" value="1"/>
</dbReference>
<accession>A0A062VP01</accession>
<dbReference type="RefSeq" id="WP_035594605.1">
    <property type="nucleotide sequence ID" value="NZ_ARYM01000003.1"/>
</dbReference>
<dbReference type="GO" id="GO:0005829">
    <property type="term" value="C:cytosol"/>
    <property type="evidence" value="ECO:0007669"/>
    <property type="project" value="TreeGrafter"/>
</dbReference>
<dbReference type="STRING" id="1280954.HPO_03669"/>
<dbReference type="InterPro" id="IPR041492">
    <property type="entry name" value="HAD_2"/>
</dbReference>
<dbReference type="PANTHER" id="PTHR43434">
    <property type="entry name" value="PHOSPHOGLYCOLATE PHOSPHATASE"/>
    <property type="match status" value="1"/>
</dbReference>
<evidence type="ECO:0000313" key="2">
    <source>
        <dbReference type="Proteomes" id="UP000027100"/>
    </source>
</evidence>
<proteinExistence type="predicted"/>
<dbReference type="InterPro" id="IPR036412">
    <property type="entry name" value="HAD-like_sf"/>
</dbReference>
<dbReference type="Gene3D" id="3.40.50.1000">
    <property type="entry name" value="HAD superfamily/HAD-like"/>
    <property type="match status" value="1"/>
</dbReference>
<dbReference type="InterPro" id="IPR023214">
    <property type="entry name" value="HAD_sf"/>
</dbReference>